<keyword evidence="1" id="KW-0648">Protein biosynthesis</keyword>
<name>A0ABT4EYW6_9BACI</name>
<organism evidence="1 2">
    <name type="scientific">Lysinibacillus xylanilyticus</name>
    <dbReference type="NCBI Taxonomy" id="582475"/>
    <lineage>
        <taxon>Bacteria</taxon>
        <taxon>Bacillati</taxon>
        <taxon>Bacillota</taxon>
        <taxon>Bacilli</taxon>
        <taxon>Bacillales</taxon>
        <taxon>Bacillaceae</taxon>
        <taxon>Lysinibacillus</taxon>
    </lineage>
</organism>
<gene>
    <name evidence="1" type="ORF">M5W82_21610</name>
</gene>
<proteinExistence type="predicted"/>
<keyword evidence="2" id="KW-1185">Reference proteome</keyword>
<dbReference type="RefSeq" id="WP_268639434.1">
    <property type="nucleotide sequence ID" value="NZ_CP189807.1"/>
</dbReference>
<evidence type="ECO:0000313" key="1">
    <source>
        <dbReference type="EMBL" id="MCY9549481.1"/>
    </source>
</evidence>
<dbReference type="EMBL" id="JAMDLZ010000042">
    <property type="protein sequence ID" value="MCY9549481.1"/>
    <property type="molecule type" value="Genomic_DNA"/>
</dbReference>
<evidence type="ECO:0000313" key="2">
    <source>
        <dbReference type="Proteomes" id="UP001527052"/>
    </source>
</evidence>
<sequence>MDRNRDKNKNQSTDSLDIYAAKLTYIGTSLSTLGDGIQTIAAGLALEALLNSKKENSNDQAKQNTKMKQQIDQLISELQQIKRFLR</sequence>
<dbReference type="GO" id="GO:0003743">
    <property type="term" value="F:translation initiation factor activity"/>
    <property type="evidence" value="ECO:0007669"/>
    <property type="project" value="UniProtKB-KW"/>
</dbReference>
<reference evidence="1 2" key="1">
    <citation type="submission" date="2022-05" db="EMBL/GenBank/DDBJ databases">
        <title>Genome Sequencing of Bee-Associated Microbes.</title>
        <authorList>
            <person name="Dunlap C."/>
        </authorList>
    </citation>
    <scope>NUCLEOTIDE SEQUENCE [LARGE SCALE GENOMIC DNA]</scope>
    <source>
        <strain evidence="1 2">NRRL BD-083</strain>
    </source>
</reference>
<comment type="caution">
    <text evidence="1">The sequence shown here is derived from an EMBL/GenBank/DDBJ whole genome shotgun (WGS) entry which is preliminary data.</text>
</comment>
<accession>A0ABT4EYW6</accession>
<keyword evidence="1" id="KW-0396">Initiation factor</keyword>
<dbReference type="Proteomes" id="UP001527052">
    <property type="component" value="Unassembled WGS sequence"/>
</dbReference>
<protein>
    <submittedName>
        <fullName evidence="1">Translation initiation factor 2</fullName>
    </submittedName>
</protein>